<dbReference type="STRING" id="1082931.KKY_1294"/>
<sequence>MGEAGRLKGHGFIPAVRNVFECTHIPAWRPGQLHRTHGGMI</sequence>
<dbReference type="EMBL" id="CP003075">
    <property type="protein sequence ID" value="AEQ51318.1"/>
    <property type="molecule type" value="Genomic_DNA"/>
</dbReference>
<keyword evidence="2" id="KW-1185">Reference proteome</keyword>
<evidence type="ECO:0000313" key="2">
    <source>
        <dbReference type="Proteomes" id="UP000008850"/>
    </source>
</evidence>
<dbReference type="Proteomes" id="UP000008850">
    <property type="component" value="Chromosome"/>
</dbReference>
<gene>
    <name evidence="1" type="ordered locus">KKY_1294</name>
</gene>
<evidence type="ECO:0000313" key="1">
    <source>
        <dbReference type="EMBL" id="AEQ51318.1"/>
    </source>
</evidence>
<accession>G4R840</accession>
<dbReference type="AlphaFoldDB" id="G4R840"/>
<protein>
    <submittedName>
        <fullName evidence="1">Uncharacterized protein</fullName>
    </submittedName>
</protein>
<dbReference type="HOGENOM" id="CLU_3274136_0_0_5"/>
<name>G4R840_PELHB</name>
<proteinExistence type="predicted"/>
<reference evidence="1 2" key="1">
    <citation type="journal article" date="2012" name="J. Bacteriol.">
        <title>Complete genome sequence of Pelagibacterium halotolerans B2T.</title>
        <authorList>
            <person name="Huo Y.Y."/>
            <person name="Cheng H."/>
            <person name="Han X.F."/>
            <person name="Jiang X.W."/>
            <person name="Sun C."/>
            <person name="Zhang X.Q."/>
            <person name="Zhu X.F."/>
            <person name="Liu Y.F."/>
            <person name="Li P.F."/>
            <person name="Ni P.X."/>
            <person name="Wu M."/>
        </authorList>
    </citation>
    <scope>NUCLEOTIDE SEQUENCE [LARGE SCALE GENOMIC DNA]</scope>
    <source>
        <strain evidence="2">DSM 22347 / JCM 15775 / CGMCC 1.7692 / B2</strain>
    </source>
</reference>
<dbReference type="KEGG" id="phl:KKY_1294"/>
<organism evidence="1 2">
    <name type="scientific">Pelagibacterium halotolerans (strain DSM 22347 / JCM 15775 / CGMCC 1.7692 / B2)</name>
    <dbReference type="NCBI Taxonomy" id="1082931"/>
    <lineage>
        <taxon>Bacteria</taxon>
        <taxon>Pseudomonadati</taxon>
        <taxon>Pseudomonadota</taxon>
        <taxon>Alphaproteobacteria</taxon>
        <taxon>Hyphomicrobiales</taxon>
        <taxon>Devosiaceae</taxon>
        <taxon>Pelagibacterium</taxon>
    </lineage>
</organism>